<evidence type="ECO:0000259" key="9">
    <source>
        <dbReference type="Pfam" id="PF12821"/>
    </source>
</evidence>
<dbReference type="RefSeq" id="WP_252760756.1">
    <property type="nucleotide sequence ID" value="NZ_JAMXLY010000017.1"/>
</dbReference>
<feature type="transmembrane region" description="Helical" evidence="7">
    <location>
        <begin position="360"/>
        <end position="378"/>
    </location>
</feature>
<dbReference type="Pfam" id="PF06738">
    <property type="entry name" value="ThrE"/>
    <property type="match status" value="1"/>
</dbReference>
<keyword evidence="4 7" id="KW-1133">Transmembrane helix</keyword>
<dbReference type="Pfam" id="PF12821">
    <property type="entry name" value="ThrE_2"/>
    <property type="match status" value="1"/>
</dbReference>
<feature type="transmembrane region" description="Helical" evidence="7">
    <location>
        <begin position="390"/>
        <end position="409"/>
    </location>
</feature>
<protein>
    <submittedName>
        <fullName evidence="10">Threonine/serine exporter family protein</fullName>
    </submittedName>
</protein>
<organism evidence="10 11">
    <name type="scientific">Segatella cerevisiae</name>
    <dbReference type="NCBI Taxonomy" id="2053716"/>
    <lineage>
        <taxon>Bacteria</taxon>
        <taxon>Pseudomonadati</taxon>
        <taxon>Bacteroidota</taxon>
        <taxon>Bacteroidia</taxon>
        <taxon>Bacteroidales</taxon>
        <taxon>Prevotellaceae</taxon>
        <taxon>Segatella</taxon>
    </lineage>
</organism>
<name>A0ABT1BY79_9BACT</name>
<feature type="transmembrane region" description="Helical" evidence="7">
    <location>
        <begin position="429"/>
        <end position="450"/>
    </location>
</feature>
<sequence length="493" mass="54712">MSENTKCNSESECEFKFKTESERVLRRKLDLLLRTGQILVESSADTSRIKRNMNRAAAFLGLPKENLHINVDYYMLQVNLSDETHSFSKMQRCDKHGINMESIQEISRLTWRAIGKNYTLDRYEEELEKIGHAKRNYGDWMVAIGAGFACGGFCIQFGCDWPAFFYASIAAILGNRFRMFLNELGSNSYFNIAIATFISTILAWLSHFISTPGVEACLPDFLIPILHSDTPWHPMLACALFIVPGVPLINFVSDMLDNHIETGLVRATNTLLMIVAMSFGIVLAIKIFGIDNFVKNLSMIPHHNFFEYALAAAVSAMGFATIFNAPKRLMPWIAVGGIIAVCFRNFVSLGPSNGNVGLDAGPIVGTLCGSALISIINIKMVHVLHTPHQCISIPAVIPMVPGVLMYRGLYALIDMQGVVGEVTTATHNAINGSMLIIMIALGVDIPNIFARKWIAPNRKRKLDRLISQRKAHGEFVDLEHVLADESGVKAKEK</sequence>
<feature type="transmembrane region" description="Helical" evidence="7">
    <location>
        <begin position="188"/>
        <end position="210"/>
    </location>
</feature>
<comment type="similarity">
    <text evidence="6">Belongs to the ThrE exporter (TC 2.A.79) family.</text>
</comment>
<keyword evidence="11" id="KW-1185">Reference proteome</keyword>
<comment type="caution">
    <text evidence="10">The sequence shown here is derived from an EMBL/GenBank/DDBJ whole genome shotgun (WGS) entry which is preliminary data.</text>
</comment>
<dbReference type="InterPro" id="IPR010619">
    <property type="entry name" value="ThrE-like_N"/>
</dbReference>
<evidence type="ECO:0000313" key="10">
    <source>
        <dbReference type="EMBL" id="MCO6025397.1"/>
    </source>
</evidence>
<evidence type="ECO:0000256" key="4">
    <source>
        <dbReference type="ARBA" id="ARBA00022989"/>
    </source>
</evidence>
<keyword evidence="5 7" id="KW-0472">Membrane</keyword>
<feature type="transmembrane region" description="Helical" evidence="7">
    <location>
        <begin position="264"/>
        <end position="285"/>
    </location>
</feature>
<feature type="transmembrane region" description="Helical" evidence="7">
    <location>
        <begin position="329"/>
        <end position="348"/>
    </location>
</feature>
<evidence type="ECO:0000256" key="1">
    <source>
        <dbReference type="ARBA" id="ARBA00004651"/>
    </source>
</evidence>
<feature type="transmembrane region" description="Helical" evidence="7">
    <location>
        <begin position="305"/>
        <end position="322"/>
    </location>
</feature>
<proteinExistence type="inferred from homology"/>
<evidence type="ECO:0000259" key="8">
    <source>
        <dbReference type="Pfam" id="PF06738"/>
    </source>
</evidence>
<evidence type="ECO:0000256" key="7">
    <source>
        <dbReference type="SAM" id="Phobius"/>
    </source>
</evidence>
<dbReference type="InterPro" id="IPR050539">
    <property type="entry name" value="ThrE_Dicarb/AminoAcid_Exp"/>
</dbReference>
<dbReference type="PANTHER" id="PTHR34390:SF2">
    <property type="entry name" value="SUCCINATE TRANSPORTER SUBUNIT YJJP-RELATED"/>
    <property type="match status" value="1"/>
</dbReference>
<keyword evidence="3 7" id="KW-0812">Transmembrane</keyword>
<feature type="domain" description="Threonine/serine exporter-like N-terminal" evidence="8">
    <location>
        <begin position="30"/>
        <end position="287"/>
    </location>
</feature>
<dbReference type="Proteomes" id="UP001204015">
    <property type="component" value="Unassembled WGS sequence"/>
</dbReference>
<gene>
    <name evidence="10" type="ORF">NG821_06010</name>
</gene>
<dbReference type="InterPro" id="IPR024528">
    <property type="entry name" value="ThrE_2"/>
</dbReference>
<dbReference type="EMBL" id="JAMXLY010000017">
    <property type="protein sequence ID" value="MCO6025397.1"/>
    <property type="molecule type" value="Genomic_DNA"/>
</dbReference>
<evidence type="ECO:0000256" key="6">
    <source>
        <dbReference type="ARBA" id="ARBA00034125"/>
    </source>
</evidence>
<reference evidence="10 11" key="1">
    <citation type="submission" date="2022-06" db="EMBL/GenBank/DDBJ databases">
        <title>A taxonomic note on the genus Prevotella: Description of four novel genera and emended description of the genera Hallella and Xylanibacter.</title>
        <authorList>
            <person name="Hitch T.C.A."/>
        </authorList>
    </citation>
    <scope>NUCLEOTIDE SEQUENCE [LARGE SCALE GENOMIC DNA]</scope>
    <source>
        <strain evidence="10 11">DSM 100619</strain>
    </source>
</reference>
<evidence type="ECO:0000256" key="3">
    <source>
        <dbReference type="ARBA" id="ARBA00022692"/>
    </source>
</evidence>
<feature type="domain" description="Threonine/Serine exporter ThrE" evidence="9">
    <location>
        <begin position="309"/>
        <end position="447"/>
    </location>
</feature>
<evidence type="ECO:0000256" key="2">
    <source>
        <dbReference type="ARBA" id="ARBA00022475"/>
    </source>
</evidence>
<comment type="subcellular location">
    <subcellularLocation>
        <location evidence="1">Cell membrane</location>
        <topology evidence="1">Multi-pass membrane protein</topology>
    </subcellularLocation>
</comment>
<evidence type="ECO:0000313" key="11">
    <source>
        <dbReference type="Proteomes" id="UP001204015"/>
    </source>
</evidence>
<evidence type="ECO:0000256" key="5">
    <source>
        <dbReference type="ARBA" id="ARBA00023136"/>
    </source>
</evidence>
<accession>A0ABT1BY79</accession>
<dbReference type="PANTHER" id="PTHR34390">
    <property type="entry name" value="UPF0442 PROTEIN YJJB-RELATED"/>
    <property type="match status" value="1"/>
</dbReference>
<keyword evidence="2" id="KW-1003">Cell membrane</keyword>
<feature type="transmembrane region" description="Helical" evidence="7">
    <location>
        <begin position="230"/>
        <end position="252"/>
    </location>
</feature>